<protein>
    <submittedName>
        <fullName evidence="2">Uncharacterized protein</fullName>
    </submittedName>
</protein>
<name>A0A9W8ZQP6_9AGAR</name>
<proteinExistence type="predicted"/>
<reference evidence="2" key="1">
    <citation type="submission" date="2022-08" db="EMBL/GenBank/DDBJ databases">
        <authorList>
            <consortium name="DOE Joint Genome Institute"/>
            <person name="Min B."/>
            <person name="Riley R."/>
            <person name="Sierra-Patev S."/>
            <person name="Naranjo-Ortiz M."/>
            <person name="Looney B."/>
            <person name="Konkel Z."/>
            <person name="Slot J.C."/>
            <person name="Sakamoto Y."/>
            <person name="Steenwyk J.L."/>
            <person name="Rokas A."/>
            <person name="Carro J."/>
            <person name="Camarero S."/>
            <person name="Ferreira P."/>
            <person name="Molpeceres G."/>
            <person name="Ruiz-Duenas F.J."/>
            <person name="Serrano A."/>
            <person name="Henrissat B."/>
            <person name="Drula E."/>
            <person name="Hughes K.W."/>
            <person name="Mata J.L."/>
            <person name="Ishikawa N.K."/>
            <person name="Vargas-Isla R."/>
            <person name="Ushijima S."/>
            <person name="Smith C.A."/>
            <person name="Ahrendt S."/>
            <person name="Andreopoulos W."/>
            <person name="He G."/>
            <person name="Labutti K."/>
            <person name="Lipzen A."/>
            <person name="Ng V."/>
            <person name="Sandor L."/>
            <person name="Barry K."/>
            <person name="Martinez A.T."/>
            <person name="Xiao Y."/>
            <person name="Gibbons J.G."/>
            <person name="Terashima K."/>
            <person name="Hibbett D.S."/>
            <person name="Grigoriev I.V."/>
        </authorList>
    </citation>
    <scope>NUCLEOTIDE SEQUENCE</scope>
    <source>
        <strain evidence="2">Sp2 HRB7682 ss15</strain>
    </source>
</reference>
<dbReference type="AlphaFoldDB" id="A0A9W8ZQP6"/>
<dbReference type="Proteomes" id="UP001150238">
    <property type="component" value="Unassembled WGS sequence"/>
</dbReference>
<sequence>MSRSIPSSLFSNSISPSVPLSPHPIVPDQAPATASPFLPRTNQVTSSSNDPPKVLKGPLIITDARNFEEYCRINNYKRLPAMYRPKAPGTERSTASTYFQWASARDLAQESVGYTRGLGFTKYKISYENGGGKTETFESVLIHRLGWNIDTFKASTRLFEAAEFLTMNFIWDPMLIPTTSTNRCGEFGAVNLDKGSAYEVWKGMVYLFYQPGFFKNRYEPLQNADKSEEEQIAAQVSQNNMHHHLHVIEDFLVCRITLKPLRTQRRH</sequence>
<reference evidence="2" key="2">
    <citation type="journal article" date="2023" name="Proc. Natl. Acad. Sci. U.S.A.">
        <title>A global phylogenomic analysis of the shiitake genus Lentinula.</title>
        <authorList>
            <person name="Sierra-Patev S."/>
            <person name="Min B."/>
            <person name="Naranjo-Ortiz M."/>
            <person name="Looney B."/>
            <person name="Konkel Z."/>
            <person name="Slot J.C."/>
            <person name="Sakamoto Y."/>
            <person name="Steenwyk J.L."/>
            <person name="Rokas A."/>
            <person name="Carro J."/>
            <person name="Camarero S."/>
            <person name="Ferreira P."/>
            <person name="Molpeceres G."/>
            <person name="Ruiz-Duenas F.J."/>
            <person name="Serrano A."/>
            <person name="Henrissat B."/>
            <person name="Drula E."/>
            <person name="Hughes K.W."/>
            <person name="Mata J.L."/>
            <person name="Ishikawa N.K."/>
            <person name="Vargas-Isla R."/>
            <person name="Ushijima S."/>
            <person name="Smith C.A."/>
            <person name="Donoghue J."/>
            <person name="Ahrendt S."/>
            <person name="Andreopoulos W."/>
            <person name="He G."/>
            <person name="LaButti K."/>
            <person name="Lipzen A."/>
            <person name="Ng V."/>
            <person name="Riley R."/>
            <person name="Sandor L."/>
            <person name="Barry K."/>
            <person name="Martinez A.T."/>
            <person name="Xiao Y."/>
            <person name="Gibbons J.G."/>
            <person name="Terashima K."/>
            <person name="Grigoriev I.V."/>
            <person name="Hibbett D."/>
        </authorList>
    </citation>
    <scope>NUCLEOTIDE SEQUENCE</scope>
    <source>
        <strain evidence="2">Sp2 HRB7682 ss15</strain>
    </source>
</reference>
<dbReference type="EMBL" id="JANVFS010000061">
    <property type="protein sequence ID" value="KAJ4464247.1"/>
    <property type="molecule type" value="Genomic_DNA"/>
</dbReference>
<comment type="caution">
    <text evidence="2">The sequence shown here is derived from an EMBL/GenBank/DDBJ whole genome shotgun (WGS) entry which is preliminary data.</text>
</comment>
<evidence type="ECO:0000313" key="3">
    <source>
        <dbReference type="Proteomes" id="UP001150238"/>
    </source>
</evidence>
<organism evidence="2 3">
    <name type="scientific">Lentinula lateritia</name>
    <dbReference type="NCBI Taxonomy" id="40482"/>
    <lineage>
        <taxon>Eukaryota</taxon>
        <taxon>Fungi</taxon>
        <taxon>Dikarya</taxon>
        <taxon>Basidiomycota</taxon>
        <taxon>Agaricomycotina</taxon>
        <taxon>Agaricomycetes</taxon>
        <taxon>Agaricomycetidae</taxon>
        <taxon>Agaricales</taxon>
        <taxon>Marasmiineae</taxon>
        <taxon>Omphalotaceae</taxon>
        <taxon>Lentinula</taxon>
    </lineage>
</organism>
<gene>
    <name evidence="2" type="ORF">C8J55DRAFT_567027</name>
</gene>
<accession>A0A9W8ZQP6</accession>
<feature type="compositionally biased region" description="Polar residues" evidence="1">
    <location>
        <begin position="40"/>
        <end position="50"/>
    </location>
</feature>
<feature type="region of interest" description="Disordered" evidence="1">
    <location>
        <begin position="20"/>
        <end position="52"/>
    </location>
</feature>
<evidence type="ECO:0000313" key="2">
    <source>
        <dbReference type="EMBL" id="KAJ4464247.1"/>
    </source>
</evidence>
<evidence type="ECO:0000256" key="1">
    <source>
        <dbReference type="SAM" id="MobiDB-lite"/>
    </source>
</evidence>